<accession>A0ACB9XX60</accession>
<sequence length="75" mass="8484">MMDGSWHRLELTFIVRYSPQRDGFPGAIRLNCYCDRRLDPSEGREAMAPTARHKSGGAHHLVLPSVSLSELCERT</sequence>
<dbReference type="Proteomes" id="UP001057452">
    <property type="component" value="Chromosome 2"/>
</dbReference>
<keyword evidence="2" id="KW-1185">Reference proteome</keyword>
<feature type="non-terminal residue" evidence="1">
    <location>
        <position position="75"/>
    </location>
</feature>
<dbReference type="EMBL" id="CM043786">
    <property type="protein sequence ID" value="KAI4831717.1"/>
    <property type="molecule type" value="Genomic_DNA"/>
</dbReference>
<gene>
    <name evidence="1" type="ORF">KUCAC02_001246</name>
</gene>
<proteinExistence type="predicted"/>
<organism evidence="1 2">
    <name type="scientific">Chaenocephalus aceratus</name>
    <name type="common">Blackfin icefish</name>
    <name type="synonym">Chaenichthys aceratus</name>
    <dbReference type="NCBI Taxonomy" id="36190"/>
    <lineage>
        <taxon>Eukaryota</taxon>
        <taxon>Metazoa</taxon>
        <taxon>Chordata</taxon>
        <taxon>Craniata</taxon>
        <taxon>Vertebrata</taxon>
        <taxon>Euteleostomi</taxon>
        <taxon>Actinopterygii</taxon>
        <taxon>Neopterygii</taxon>
        <taxon>Teleostei</taxon>
        <taxon>Neoteleostei</taxon>
        <taxon>Acanthomorphata</taxon>
        <taxon>Eupercaria</taxon>
        <taxon>Perciformes</taxon>
        <taxon>Notothenioidei</taxon>
        <taxon>Channichthyidae</taxon>
        <taxon>Chaenocephalus</taxon>
    </lineage>
</organism>
<evidence type="ECO:0000313" key="2">
    <source>
        <dbReference type="Proteomes" id="UP001057452"/>
    </source>
</evidence>
<reference evidence="1" key="1">
    <citation type="submission" date="2022-05" db="EMBL/GenBank/DDBJ databases">
        <title>Chromosome-level genome of Chaenocephalus aceratus.</title>
        <authorList>
            <person name="Park H."/>
        </authorList>
    </citation>
    <scope>NUCLEOTIDE SEQUENCE</scope>
    <source>
        <strain evidence="1">KU_202001</strain>
    </source>
</reference>
<comment type="caution">
    <text evidence="1">The sequence shown here is derived from an EMBL/GenBank/DDBJ whole genome shotgun (WGS) entry which is preliminary data.</text>
</comment>
<protein>
    <submittedName>
        <fullName evidence="1">Uncharacterized protein</fullName>
    </submittedName>
</protein>
<name>A0ACB9XX60_CHAAC</name>
<evidence type="ECO:0000313" key="1">
    <source>
        <dbReference type="EMBL" id="KAI4831717.1"/>
    </source>
</evidence>